<dbReference type="Proteomes" id="UP000503640">
    <property type="component" value="Unassembled WGS sequence"/>
</dbReference>
<dbReference type="GO" id="GO:0043335">
    <property type="term" value="P:protein unfolding"/>
    <property type="evidence" value="ECO:0007669"/>
    <property type="project" value="TreeGrafter"/>
</dbReference>
<dbReference type="InterPro" id="IPR037041">
    <property type="entry name" value="Trigger_fac_C_sf"/>
</dbReference>
<comment type="domain">
    <text evidence="11">Consists of 3 domains; the N-terminus binds the ribosome, the middle domain has PPIase activity, while the C-terminus has intrinsic chaperone activity on its own.</text>
</comment>
<evidence type="ECO:0000256" key="5">
    <source>
        <dbReference type="ARBA" id="ARBA00022618"/>
    </source>
</evidence>
<protein>
    <recommendedName>
        <fullName evidence="4 11">Trigger factor</fullName>
        <shortName evidence="11">TF</shortName>
        <ecNumber evidence="3 11">5.2.1.8</ecNumber>
    </recommendedName>
    <alternativeName>
        <fullName evidence="10 11">PPIase</fullName>
    </alternativeName>
</protein>
<dbReference type="InterPro" id="IPR036611">
    <property type="entry name" value="Trigger_fac_ribosome-bd_sf"/>
</dbReference>
<dbReference type="Gene3D" id="1.10.3120.10">
    <property type="entry name" value="Trigger factor, C-terminal domain"/>
    <property type="match status" value="1"/>
</dbReference>
<dbReference type="PIRSF" id="PIRSF003095">
    <property type="entry name" value="Trigger_factor"/>
    <property type="match status" value="1"/>
</dbReference>
<organism evidence="15 16">
    <name type="scientific">Anaeromyxobacter diazotrophicus</name>
    <dbReference type="NCBI Taxonomy" id="2590199"/>
    <lineage>
        <taxon>Bacteria</taxon>
        <taxon>Pseudomonadati</taxon>
        <taxon>Myxococcota</taxon>
        <taxon>Myxococcia</taxon>
        <taxon>Myxococcales</taxon>
        <taxon>Cystobacterineae</taxon>
        <taxon>Anaeromyxobacteraceae</taxon>
        <taxon>Anaeromyxobacter</taxon>
    </lineage>
</organism>
<dbReference type="PROSITE" id="PS50096">
    <property type="entry name" value="IQ"/>
    <property type="match status" value="1"/>
</dbReference>
<dbReference type="Pfam" id="PF05697">
    <property type="entry name" value="Trigger_N"/>
    <property type="match status" value="1"/>
</dbReference>
<dbReference type="EC" id="5.2.1.8" evidence="3 11"/>
<keyword evidence="8 11" id="KW-0413">Isomerase</keyword>
<keyword evidence="6 11" id="KW-0697">Rotamase</keyword>
<dbReference type="AlphaFoldDB" id="A0A7I9VHS4"/>
<dbReference type="GO" id="GO:0044183">
    <property type="term" value="F:protein folding chaperone"/>
    <property type="evidence" value="ECO:0007669"/>
    <property type="project" value="TreeGrafter"/>
</dbReference>
<keyword evidence="5 11" id="KW-0132">Cell division</keyword>
<evidence type="ECO:0000256" key="6">
    <source>
        <dbReference type="ARBA" id="ARBA00023110"/>
    </source>
</evidence>
<dbReference type="GO" id="GO:0051301">
    <property type="term" value="P:cell division"/>
    <property type="evidence" value="ECO:0007669"/>
    <property type="project" value="UniProtKB-KW"/>
</dbReference>
<dbReference type="GO" id="GO:0003755">
    <property type="term" value="F:peptidyl-prolyl cis-trans isomerase activity"/>
    <property type="evidence" value="ECO:0007669"/>
    <property type="project" value="UniProtKB-UniRule"/>
</dbReference>
<feature type="domain" description="Trigger factor ribosome-binding bacterial" evidence="13">
    <location>
        <begin position="1"/>
        <end position="145"/>
    </location>
</feature>
<evidence type="ECO:0000313" key="16">
    <source>
        <dbReference type="Proteomes" id="UP000503640"/>
    </source>
</evidence>
<comment type="subcellular location">
    <subcellularLocation>
        <location evidence="11">Cytoplasm</location>
    </subcellularLocation>
    <text evidence="11">About half TF is bound to the ribosome near the polypeptide exit tunnel while the other half is free in the cytoplasm.</text>
</comment>
<keyword evidence="11" id="KW-0963">Cytoplasm</keyword>
<evidence type="ECO:0000313" key="15">
    <source>
        <dbReference type="EMBL" id="GEJ55895.1"/>
    </source>
</evidence>
<dbReference type="FunFam" id="3.10.50.40:FF:000001">
    <property type="entry name" value="Trigger factor"/>
    <property type="match status" value="1"/>
</dbReference>
<dbReference type="GO" id="GO:0015031">
    <property type="term" value="P:protein transport"/>
    <property type="evidence" value="ECO:0007669"/>
    <property type="project" value="UniProtKB-UniRule"/>
</dbReference>
<comment type="caution">
    <text evidence="15">The sequence shown here is derived from an EMBL/GenBank/DDBJ whole genome shotgun (WGS) entry which is preliminary data.</text>
</comment>
<dbReference type="InterPro" id="IPR008881">
    <property type="entry name" value="Trigger_fac_ribosome-bd_bac"/>
</dbReference>
<dbReference type="Pfam" id="PF05698">
    <property type="entry name" value="Trigger_C"/>
    <property type="match status" value="1"/>
</dbReference>
<dbReference type="GO" id="GO:0051083">
    <property type="term" value="P:'de novo' cotranslational protein folding"/>
    <property type="evidence" value="ECO:0007669"/>
    <property type="project" value="TreeGrafter"/>
</dbReference>
<evidence type="ECO:0000256" key="11">
    <source>
        <dbReference type="HAMAP-Rule" id="MF_00303"/>
    </source>
</evidence>
<evidence type="ECO:0000259" key="14">
    <source>
        <dbReference type="Pfam" id="PF05698"/>
    </source>
</evidence>
<dbReference type="InterPro" id="IPR046357">
    <property type="entry name" value="PPIase_dom_sf"/>
</dbReference>
<feature type="domain" description="PPIase FKBP-type" evidence="12">
    <location>
        <begin position="160"/>
        <end position="242"/>
    </location>
</feature>
<evidence type="ECO:0000256" key="10">
    <source>
        <dbReference type="ARBA" id="ARBA00029986"/>
    </source>
</evidence>
<evidence type="ECO:0000256" key="8">
    <source>
        <dbReference type="ARBA" id="ARBA00023235"/>
    </source>
</evidence>
<comment type="catalytic activity">
    <reaction evidence="1 11">
        <text>[protein]-peptidylproline (omega=180) = [protein]-peptidylproline (omega=0)</text>
        <dbReference type="Rhea" id="RHEA:16237"/>
        <dbReference type="Rhea" id="RHEA-COMP:10747"/>
        <dbReference type="Rhea" id="RHEA-COMP:10748"/>
        <dbReference type="ChEBI" id="CHEBI:83833"/>
        <dbReference type="ChEBI" id="CHEBI:83834"/>
        <dbReference type="EC" id="5.2.1.8"/>
    </reaction>
</comment>
<dbReference type="RefSeq" id="WP_176062910.1">
    <property type="nucleotide sequence ID" value="NZ_BJTG01000002.1"/>
</dbReference>
<evidence type="ECO:0000259" key="12">
    <source>
        <dbReference type="Pfam" id="PF00254"/>
    </source>
</evidence>
<gene>
    <name evidence="11 15" type="primary">tig</name>
    <name evidence="15" type="ORF">AMYX_06360</name>
</gene>
<comment type="similarity">
    <text evidence="2 11">Belongs to the FKBP-type PPIase family. Tig subfamily.</text>
</comment>
<evidence type="ECO:0000256" key="2">
    <source>
        <dbReference type="ARBA" id="ARBA00005464"/>
    </source>
</evidence>
<dbReference type="PANTHER" id="PTHR30560:SF3">
    <property type="entry name" value="TRIGGER FACTOR-LIKE PROTEIN TIG, CHLOROPLASTIC"/>
    <property type="match status" value="1"/>
</dbReference>
<name>A0A7I9VHS4_9BACT</name>
<sequence length="429" mass="47656">MKIEVEALSPVEKKVTVEVDPERVAAELDRAYASLGRRVKLRGFRAGKVPRKVLERNFKDEVERDVVEKLVSATFSDAVREHALEAVAPPRVDVAEEGLQQAQPFRFTARVEVKPKLEPKDYQQLEVSRRPVEVTDAMVAEELGKLQESLAQLVPVEGRAEAQAADYATIDFEGTIDGQPFEGNRAEGVTARVDPGEFLEGFLPQLAGKKLGETTELDQAFPADYRVAQLRGKTAHFVVTLKGLKVRQLPALDDELAKDAGVEGADTLEKLRARVREDLEKREKRRSESELKDALVKAALAKNDFEVPPALVERAIDAMIQGAADRFARQGLDFRQMGLDVPRIRADLREQALLQVKGALLLEAIADREKIEVTDDDVQAEIARTATELNLPLARVQQELRGGEGRRALQSRVREDKALAFLTSSANFK</sequence>
<dbReference type="Gene3D" id="3.10.50.40">
    <property type="match status" value="1"/>
</dbReference>
<dbReference type="NCBIfam" id="TIGR00115">
    <property type="entry name" value="tig"/>
    <property type="match status" value="1"/>
</dbReference>
<dbReference type="InterPro" id="IPR005215">
    <property type="entry name" value="Trig_fac"/>
</dbReference>
<dbReference type="EMBL" id="BJTG01000002">
    <property type="protein sequence ID" value="GEJ55895.1"/>
    <property type="molecule type" value="Genomic_DNA"/>
</dbReference>
<dbReference type="PANTHER" id="PTHR30560">
    <property type="entry name" value="TRIGGER FACTOR CHAPERONE AND PEPTIDYL-PROLYL CIS/TRANS ISOMERASE"/>
    <property type="match status" value="1"/>
</dbReference>
<evidence type="ECO:0000256" key="4">
    <source>
        <dbReference type="ARBA" id="ARBA00016902"/>
    </source>
</evidence>
<evidence type="ECO:0000256" key="9">
    <source>
        <dbReference type="ARBA" id="ARBA00023306"/>
    </source>
</evidence>
<dbReference type="HAMAP" id="MF_00303">
    <property type="entry name" value="Trigger_factor_Tig"/>
    <property type="match status" value="1"/>
</dbReference>
<keyword evidence="9 11" id="KW-0131">Cell cycle</keyword>
<dbReference type="InterPro" id="IPR027304">
    <property type="entry name" value="Trigger_fact/SurA_dom_sf"/>
</dbReference>
<dbReference type="SUPFAM" id="SSF102735">
    <property type="entry name" value="Trigger factor ribosome-binding domain"/>
    <property type="match status" value="1"/>
</dbReference>
<dbReference type="GO" id="GO:0005737">
    <property type="term" value="C:cytoplasm"/>
    <property type="evidence" value="ECO:0007669"/>
    <property type="project" value="UniProtKB-SubCell"/>
</dbReference>
<evidence type="ECO:0000256" key="3">
    <source>
        <dbReference type="ARBA" id="ARBA00013194"/>
    </source>
</evidence>
<dbReference type="InterPro" id="IPR001179">
    <property type="entry name" value="PPIase_FKBP_dom"/>
</dbReference>
<comment type="function">
    <text evidence="11">Involved in protein export. Acts as a chaperone by maintaining the newly synthesized protein in an open conformation. Functions as a peptidyl-prolyl cis-trans isomerase.</text>
</comment>
<dbReference type="GO" id="GO:0043022">
    <property type="term" value="F:ribosome binding"/>
    <property type="evidence" value="ECO:0007669"/>
    <property type="project" value="TreeGrafter"/>
</dbReference>
<accession>A0A7I9VHS4</accession>
<evidence type="ECO:0000256" key="1">
    <source>
        <dbReference type="ARBA" id="ARBA00000971"/>
    </source>
</evidence>
<evidence type="ECO:0000256" key="7">
    <source>
        <dbReference type="ARBA" id="ARBA00023186"/>
    </source>
</evidence>
<keyword evidence="16" id="KW-1185">Reference proteome</keyword>
<dbReference type="InterPro" id="IPR008880">
    <property type="entry name" value="Trigger_fac_C"/>
</dbReference>
<keyword evidence="7 11" id="KW-0143">Chaperone</keyword>
<evidence type="ECO:0000259" key="13">
    <source>
        <dbReference type="Pfam" id="PF05697"/>
    </source>
</evidence>
<proteinExistence type="inferred from homology"/>
<dbReference type="Gene3D" id="3.30.70.1050">
    <property type="entry name" value="Trigger factor ribosome-binding domain"/>
    <property type="match status" value="1"/>
</dbReference>
<dbReference type="SUPFAM" id="SSF109998">
    <property type="entry name" value="Triger factor/SurA peptide-binding domain-like"/>
    <property type="match status" value="1"/>
</dbReference>
<reference evidence="16" key="1">
    <citation type="journal article" date="2020" name="Appl. Environ. Microbiol.">
        <title>Diazotrophic Anaeromyxobacter Isolates from Soils.</title>
        <authorList>
            <person name="Masuda Y."/>
            <person name="Yamanaka H."/>
            <person name="Xu Z.X."/>
            <person name="Shiratori Y."/>
            <person name="Aono T."/>
            <person name="Amachi S."/>
            <person name="Senoo K."/>
            <person name="Itoh H."/>
        </authorList>
    </citation>
    <scope>NUCLEOTIDE SEQUENCE [LARGE SCALE GENOMIC DNA]</scope>
    <source>
        <strain evidence="16">R267</strain>
    </source>
</reference>
<dbReference type="SUPFAM" id="SSF54534">
    <property type="entry name" value="FKBP-like"/>
    <property type="match status" value="1"/>
</dbReference>
<feature type="domain" description="Trigger factor C-terminal" evidence="14">
    <location>
        <begin position="267"/>
        <end position="423"/>
    </location>
</feature>
<dbReference type="Pfam" id="PF00254">
    <property type="entry name" value="FKBP_C"/>
    <property type="match status" value="1"/>
</dbReference>